<accession>A0A346QW23</accession>
<dbReference type="EMBL" id="MH170055">
    <property type="protein sequence ID" value="AXS01123.1"/>
    <property type="molecule type" value="Genomic_DNA"/>
</dbReference>
<name>A0A346QW23_9BBAC</name>
<evidence type="ECO:0000313" key="1">
    <source>
        <dbReference type="EMBL" id="AXS01123.1"/>
    </source>
</evidence>
<organism evidence="1">
    <name type="scientific">Spodoptera frugiperda granulovirus</name>
    <dbReference type="NCBI Taxonomy" id="307454"/>
    <lineage>
        <taxon>Viruses</taxon>
        <taxon>Viruses incertae sedis</taxon>
        <taxon>Naldaviricetes</taxon>
        <taxon>Lefavirales</taxon>
        <taxon>Baculoviridae</taxon>
        <taxon>Betabaculovirus</taxon>
        <taxon>Betabaculovirus spofrugiperdae</taxon>
    </lineage>
</organism>
<reference evidence="1" key="1">
    <citation type="journal article" date="2018" name="PLoS ONE">
        <title>Genomic analysis of an Argentinean isolate of Spodoptera frugiperda granulovirus reveals that various baculoviruses code for Lef-7 proteins with three F-box domains.</title>
        <authorList>
            <person name="Ferrelli M.L."/>
            <person name="Pidre M.L."/>
            <person name="Ghiringhelli P.D."/>
            <person name="Torres S."/>
            <person name="Fabre M.L."/>
            <person name="Masson T."/>
            <person name="Cedola M.T."/>
            <person name="Sciocco-Cap A."/>
            <person name="Romanowski V."/>
        </authorList>
    </citation>
    <scope>NUCLEOTIDE SEQUENCE</scope>
    <source>
        <strain evidence="1">ARG</strain>
    </source>
</reference>
<protein>
    <submittedName>
        <fullName evidence="1">ORF103</fullName>
    </submittedName>
</protein>
<sequence>MEVESVVTKMGRKWTCVEFAKKELASRIEECKYIEFSEDTREELLCCPNHNSVVQNAIHEYDMLELLQTCERWYKKLHRKIKCKEQFVKTFIASLPTDVFVLLNELGMEKGDSCAECETKCKRYPGKNGYDFYNNWGLISLASCFCHVCGNELLYVENAPHFIFNCKCDDDFVVLEGLCQFYCLGCGNEEKDSDEEEE</sequence>
<proteinExistence type="predicted"/>